<dbReference type="SUPFAM" id="SSF53681">
    <property type="entry name" value="Aspartate/glutamate racemase"/>
    <property type="match status" value="2"/>
</dbReference>
<dbReference type="PANTHER" id="PTHR21198">
    <property type="entry name" value="GLUTAMATE RACEMASE"/>
    <property type="match status" value="1"/>
</dbReference>
<dbReference type="InterPro" id="IPR001920">
    <property type="entry name" value="Asp/Glu_race"/>
</dbReference>
<evidence type="ECO:0000256" key="2">
    <source>
        <dbReference type="ARBA" id="ARBA00023235"/>
    </source>
</evidence>
<dbReference type="Pfam" id="PF01177">
    <property type="entry name" value="Asp_Glu_race"/>
    <property type="match status" value="1"/>
</dbReference>
<dbReference type="Gene3D" id="3.40.50.1860">
    <property type="match status" value="2"/>
</dbReference>
<dbReference type="EMBL" id="CP054719">
    <property type="protein sequence ID" value="QOL19532.1"/>
    <property type="molecule type" value="Genomic_DNA"/>
</dbReference>
<dbReference type="InterPro" id="IPR033134">
    <property type="entry name" value="Asp/Glu_racemase_AS_2"/>
</dbReference>
<proteinExistence type="inferred from homology"/>
<reference evidence="3 4" key="1">
    <citation type="submission" date="2020-06" db="EMBL/GenBank/DDBJ databases">
        <title>The endosymbiont of the kinetoplastid Bodo saltans is a Paracaedibacter-like alpha-proteobacterium possessing a putative toxin-antitoxin system.</title>
        <authorList>
            <person name="Midha S."/>
            <person name="Rigden D.J."/>
            <person name="Siozios S."/>
            <person name="Hurst G.D.D."/>
            <person name="Jackson A.P."/>
        </authorList>
    </citation>
    <scope>NUCLEOTIDE SEQUENCE [LARGE SCALE GENOMIC DNA]</scope>
    <source>
        <strain evidence="3">Lake Konstanz</strain>
    </source>
</reference>
<sequence length="199" mass="22427">MGGYHSAKILLKSIDYHDIMINYGIHHDVVSTLLKNELSELIALEPDCIIICCNSLHKYYDMIKVELNTSIPVMHAVELVAKHLNSIDQRSELLLATKFTMEDGFFAETLQQHNISVTLPDQGERERMDQIHAELMQNTVTQKSRDYFASLIKKYQSSGVVIWGCTEYPLVVDSTNSVLPIVNPICLQVSAAVNYALSI</sequence>
<dbReference type="InterPro" id="IPR004380">
    <property type="entry name" value="Asp_race"/>
</dbReference>
<dbReference type="AlphaFoldDB" id="A0A7L9RSK0"/>
<keyword evidence="4" id="KW-1185">Reference proteome</keyword>
<dbReference type="KEGG" id="pbal:CPBP_00294"/>
<evidence type="ECO:0000313" key="4">
    <source>
        <dbReference type="Proteomes" id="UP000594001"/>
    </source>
</evidence>
<evidence type="ECO:0000313" key="3">
    <source>
        <dbReference type="EMBL" id="QOL19532.1"/>
    </source>
</evidence>
<dbReference type="PROSITE" id="PS00924">
    <property type="entry name" value="ASP_GLU_RACEMASE_2"/>
    <property type="match status" value="1"/>
</dbReference>
<accession>A0A7L9RSK0</accession>
<organism evidence="3 4">
    <name type="scientific">Candidatus Bodocaedibacter vickermanii</name>
    <dbReference type="NCBI Taxonomy" id="2741701"/>
    <lineage>
        <taxon>Bacteria</taxon>
        <taxon>Pseudomonadati</taxon>
        <taxon>Pseudomonadota</taxon>
        <taxon>Alphaproteobacteria</taxon>
        <taxon>Holosporales</taxon>
        <taxon>Candidatus Paracaedibacteraceae</taxon>
        <taxon>Candidatus Bodocaedibacter</taxon>
    </lineage>
</organism>
<dbReference type="PANTHER" id="PTHR21198:SF7">
    <property type="entry name" value="ASPARTATE-GLUTAMATE RACEMASE FAMILY"/>
    <property type="match status" value="1"/>
</dbReference>
<gene>
    <name evidence="3" type="primary">racX</name>
    <name evidence="3" type="ORF">CPBP_00294</name>
</gene>
<protein>
    <submittedName>
        <fullName evidence="3">Putative amino-acid racemase</fullName>
        <ecNumber evidence="3">5.1.1.-</ecNumber>
    </submittedName>
</protein>
<dbReference type="Proteomes" id="UP000594001">
    <property type="component" value="Chromosome"/>
</dbReference>
<dbReference type="GO" id="GO:0047661">
    <property type="term" value="F:amino-acid racemase activity"/>
    <property type="evidence" value="ECO:0007669"/>
    <property type="project" value="InterPro"/>
</dbReference>
<dbReference type="EC" id="5.1.1.-" evidence="3"/>
<evidence type="ECO:0000256" key="1">
    <source>
        <dbReference type="ARBA" id="ARBA00007847"/>
    </source>
</evidence>
<keyword evidence="2 3" id="KW-0413">Isomerase</keyword>
<name>A0A7L9RSK0_9PROT</name>
<dbReference type="NCBIfam" id="TIGR00035">
    <property type="entry name" value="asp_race"/>
    <property type="match status" value="1"/>
</dbReference>
<comment type="similarity">
    <text evidence="1">Belongs to the aspartate/glutamate racemases family.</text>
</comment>
<dbReference type="InterPro" id="IPR015942">
    <property type="entry name" value="Asp/Glu/hydantoin_racemase"/>
</dbReference>